<evidence type="ECO:0000256" key="5">
    <source>
        <dbReference type="ARBA" id="ARBA00037026"/>
    </source>
</evidence>
<keyword evidence="3" id="KW-0378">Hydrolase</keyword>
<dbReference type="SMART" id="SM00552">
    <property type="entry name" value="ADEAMc"/>
    <property type="match status" value="1"/>
</dbReference>
<reference evidence="14" key="1">
    <citation type="submission" date="2025-08" db="UniProtKB">
        <authorList>
            <consortium name="RefSeq"/>
        </authorList>
    </citation>
    <scope>IDENTIFICATION</scope>
    <source>
        <tissue evidence="14">Testes</tissue>
    </source>
</reference>
<comment type="catalytic activity">
    <reaction evidence="11">
        <text>adenosine(37) in tRNA(Ala) + H2O + H(+) = inosine(37) in tRNA(Ala) + NH4(+)</text>
        <dbReference type="Rhea" id="RHEA:50968"/>
        <dbReference type="Rhea" id="RHEA-COMP:12855"/>
        <dbReference type="Rhea" id="RHEA-COMP:12856"/>
        <dbReference type="ChEBI" id="CHEBI:15377"/>
        <dbReference type="ChEBI" id="CHEBI:15378"/>
        <dbReference type="ChEBI" id="CHEBI:28938"/>
        <dbReference type="ChEBI" id="CHEBI:74411"/>
        <dbReference type="ChEBI" id="CHEBI:82852"/>
        <dbReference type="EC" id="3.5.4.34"/>
    </reaction>
</comment>
<dbReference type="PANTHER" id="PTHR46516:SF1">
    <property type="entry name" value="TRNA-SPECIFIC ADENOSINE DEAMINASE 1"/>
    <property type="match status" value="1"/>
</dbReference>
<comment type="cofactor">
    <cofactor evidence="5">
        <name>1D-myo-inositol hexakisphosphate</name>
        <dbReference type="ChEBI" id="CHEBI:58130"/>
    </cofactor>
</comment>
<evidence type="ECO:0000256" key="7">
    <source>
        <dbReference type="ARBA" id="ARBA00038326"/>
    </source>
</evidence>
<dbReference type="PROSITE" id="PS50141">
    <property type="entry name" value="A_DEAMIN_EDITASE"/>
    <property type="match status" value="1"/>
</dbReference>
<evidence type="ECO:0000256" key="9">
    <source>
        <dbReference type="ARBA" id="ARBA00040502"/>
    </source>
</evidence>
<dbReference type="PANTHER" id="PTHR46516">
    <property type="entry name" value="TRNA-SPECIFIC ADENOSINE DEAMINASE 1"/>
    <property type="match status" value="1"/>
</dbReference>
<sequence length="478" mass="53390">MFLLVPGNKIKVIAMGTGSKCIGKSKMSEKGNVINDSHAEVIARRSFIRYLYHELGKVYRGDTSDVFTSFGLDGRCQVKNNVAFHFYTSHTPCGDASIFPKEDNEDDIKLKKSSKRCNEDTETIDVTKRIKISQNDASQCGTLERCEKEEKCIELENVVCAESQRREMDVCYAGQGGNGKQGAGNQGSQDLIRIDIATQRDTIPSSPCDIQREMDVLPLVSEKKHVTNAKDIYRTGAKCLPDGPQDPGTSGEGYHHVGILRTKPGRGDRTLSMSCSDKIAKWNVIGCQGALLSHLLVQPVYFDTITVGCCVYSKPAMERAVITRCDGVSNLPRLYRKHRPRLLYSDKVFPSSKASMERKHNKLLGKLTPCGSAIIWCDIPRNNLEVSVNGFKQGVIAKSLDSPKARCSVCKAEMFSTFKSLVESIPITRRPDTLRCSKLDTYLEYKEAASEYQKAWKSVQQVFTTWVKKPKNYLEFSC</sequence>
<evidence type="ECO:0000256" key="11">
    <source>
        <dbReference type="ARBA" id="ARBA00047635"/>
    </source>
</evidence>
<accession>A0ABM0MUF1</accession>
<evidence type="ECO:0000313" key="13">
    <source>
        <dbReference type="Proteomes" id="UP000694865"/>
    </source>
</evidence>
<evidence type="ECO:0000256" key="1">
    <source>
        <dbReference type="ARBA" id="ARBA00022694"/>
    </source>
</evidence>
<keyword evidence="4" id="KW-0862">Zinc</keyword>
<comment type="function">
    <text evidence="6">Specifically deaminates adenosine-37 to inosine in tRNA-Ala.</text>
</comment>
<evidence type="ECO:0000256" key="6">
    <source>
        <dbReference type="ARBA" id="ARBA00037784"/>
    </source>
</evidence>
<proteinExistence type="inferred from homology"/>
<evidence type="ECO:0000256" key="8">
    <source>
        <dbReference type="ARBA" id="ARBA00038940"/>
    </source>
</evidence>
<evidence type="ECO:0000259" key="12">
    <source>
        <dbReference type="PROSITE" id="PS50141"/>
    </source>
</evidence>
<dbReference type="EC" id="3.5.4.34" evidence="8"/>
<evidence type="ECO:0000256" key="3">
    <source>
        <dbReference type="ARBA" id="ARBA00022801"/>
    </source>
</evidence>
<feature type="domain" description="A to I editase" evidence="12">
    <location>
        <begin position="14"/>
        <end position="476"/>
    </location>
</feature>
<evidence type="ECO:0000313" key="14">
    <source>
        <dbReference type="RefSeq" id="XP_006823642.1"/>
    </source>
</evidence>
<dbReference type="InterPro" id="IPR002466">
    <property type="entry name" value="A_deamin"/>
</dbReference>
<evidence type="ECO:0000256" key="4">
    <source>
        <dbReference type="ARBA" id="ARBA00022833"/>
    </source>
</evidence>
<name>A0ABM0MUF1_SACKO</name>
<dbReference type="GeneID" id="102806186"/>
<dbReference type="Pfam" id="PF02137">
    <property type="entry name" value="A_deamin"/>
    <property type="match status" value="1"/>
</dbReference>
<protein>
    <recommendedName>
        <fullName evidence="9">tRNA-specific adenosine deaminase 1</fullName>
        <ecNumber evidence="8">3.5.4.34</ecNumber>
    </recommendedName>
    <alternativeName>
        <fullName evidence="10">tRNA-specific adenosine-37 deaminase</fullName>
    </alternativeName>
</protein>
<organism evidence="13 14">
    <name type="scientific">Saccoglossus kowalevskii</name>
    <name type="common">Acorn worm</name>
    <dbReference type="NCBI Taxonomy" id="10224"/>
    <lineage>
        <taxon>Eukaryota</taxon>
        <taxon>Metazoa</taxon>
        <taxon>Hemichordata</taxon>
        <taxon>Enteropneusta</taxon>
        <taxon>Harrimaniidae</taxon>
        <taxon>Saccoglossus</taxon>
    </lineage>
</organism>
<keyword evidence="1" id="KW-0819">tRNA processing</keyword>
<gene>
    <name evidence="14" type="primary">LOC102806186</name>
</gene>
<keyword evidence="2" id="KW-0479">Metal-binding</keyword>
<keyword evidence="13" id="KW-1185">Reference proteome</keyword>
<evidence type="ECO:0000256" key="10">
    <source>
        <dbReference type="ARBA" id="ARBA00041760"/>
    </source>
</evidence>
<dbReference type="RefSeq" id="XP_006823642.1">
    <property type="nucleotide sequence ID" value="XM_006823579.1"/>
</dbReference>
<evidence type="ECO:0000256" key="2">
    <source>
        <dbReference type="ARBA" id="ARBA00022723"/>
    </source>
</evidence>
<dbReference type="Proteomes" id="UP000694865">
    <property type="component" value="Unplaced"/>
</dbReference>
<comment type="similarity">
    <text evidence="7">Belongs to the ADAT1 family.</text>
</comment>